<dbReference type="Pfam" id="PF00565">
    <property type="entry name" value="SNase"/>
    <property type="match status" value="1"/>
</dbReference>
<evidence type="ECO:0000256" key="1">
    <source>
        <dbReference type="ARBA" id="ARBA00022722"/>
    </source>
</evidence>
<keyword evidence="1" id="KW-0540">Nuclease</keyword>
<dbReference type="InterPro" id="IPR035437">
    <property type="entry name" value="SNase_OB-fold_sf"/>
</dbReference>
<gene>
    <name evidence="5" type="ORF">EDD75_0667</name>
</gene>
<accession>A0A3N5BQH2</accession>
<evidence type="ECO:0000313" key="6">
    <source>
        <dbReference type="Proteomes" id="UP000282654"/>
    </source>
</evidence>
<dbReference type="SUPFAM" id="SSF50199">
    <property type="entry name" value="Staphylococcal nuclease"/>
    <property type="match status" value="1"/>
</dbReference>
<dbReference type="PANTHER" id="PTHR12302:SF3">
    <property type="entry name" value="SERINE_THREONINE-PROTEIN KINASE 31"/>
    <property type="match status" value="1"/>
</dbReference>
<dbReference type="SMART" id="SM00318">
    <property type="entry name" value="SNc"/>
    <property type="match status" value="1"/>
</dbReference>
<dbReference type="SUPFAM" id="SSF57884">
    <property type="entry name" value="Ada DNA repair protein, N-terminal domain (N-Ada 10)"/>
    <property type="match status" value="1"/>
</dbReference>
<dbReference type="GO" id="GO:0004519">
    <property type="term" value="F:endonuclease activity"/>
    <property type="evidence" value="ECO:0007669"/>
    <property type="project" value="UniProtKB-KW"/>
</dbReference>
<evidence type="ECO:0000313" key="5">
    <source>
        <dbReference type="EMBL" id="RPF49842.1"/>
    </source>
</evidence>
<dbReference type="Proteomes" id="UP000282654">
    <property type="component" value="Unassembled WGS sequence"/>
</dbReference>
<proteinExistence type="predicted"/>
<feature type="domain" description="TNase-like" evidence="4">
    <location>
        <begin position="34"/>
        <end position="188"/>
    </location>
</feature>
<evidence type="ECO:0000259" key="4">
    <source>
        <dbReference type="PROSITE" id="PS50830"/>
    </source>
</evidence>
<dbReference type="PROSITE" id="PS50830">
    <property type="entry name" value="TNASE_3"/>
    <property type="match status" value="1"/>
</dbReference>
<keyword evidence="3" id="KW-0378">Hydrolase</keyword>
<evidence type="ECO:0000256" key="3">
    <source>
        <dbReference type="ARBA" id="ARBA00022801"/>
    </source>
</evidence>
<keyword evidence="2" id="KW-0255">Endonuclease</keyword>
<evidence type="ECO:0000256" key="2">
    <source>
        <dbReference type="ARBA" id="ARBA00022759"/>
    </source>
</evidence>
<dbReference type="Gene3D" id="3.40.10.10">
    <property type="entry name" value="DNA Methylphosphotriester Repair Domain"/>
    <property type="match status" value="1"/>
</dbReference>
<dbReference type="InterPro" id="IPR016071">
    <property type="entry name" value="Staphylococal_nuclease_OB-fold"/>
</dbReference>
<dbReference type="Gene3D" id="2.40.50.90">
    <property type="match status" value="1"/>
</dbReference>
<comment type="caution">
    <text evidence="5">The sequence shown here is derived from an EMBL/GenBank/DDBJ whole genome shotgun (WGS) entry which is preliminary data.</text>
</comment>
<name>A0A3N5BQH2_9THEO</name>
<organism evidence="5 6">
    <name type="scientific">Thermodesulfitimonas autotrophica</name>
    <dbReference type="NCBI Taxonomy" id="1894989"/>
    <lineage>
        <taxon>Bacteria</taxon>
        <taxon>Bacillati</taxon>
        <taxon>Bacillota</taxon>
        <taxon>Clostridia</taxon>
        <taxon>Thermoanaerobacterales</taxon>
        <taxon>Thermoanaerobacteraceae</taxon>
        <taxon>Thermodesulfitimonas</taxon>
    </lineage>
</organism>
<sequence>MVLLALCLTASGCREKGESASVRAGLPAQDLPAATVTARVVRVIDGDTVVVRFETSPAVSPSGNGYSLRVPGGWVRVGREEKVRLIGVNAPETGSGQREAEMYGWEAKAYTRKRTLGRVVRLEFDVETRDRYGRLLAYLYLDGNLFNRELVKEGYAQVYTVPPNLKYTAAFLSAQREALEAGRGLWQRRHFVTGPVIGNSRTYTYHLPGCSGLPTLANRVYFRNEREALMSGYHPCRKCCLQRRLEGGK</sequence>
<protein>
    <submittedName>
        <fullName evidence="5">Metal binding Ada-like protein</fullName>
    </submittedName>
</protein>
<dbReference type="PANTHER" id="PTHR12302">
    <property type="entry name" value="EBNA2 BINDING PROTEIN P100"/>
    <property type="match status" value="1"/>
</dbReference>
<keyword evidence="6" id="KW-1185">Reference proteome</keyword>
<dbReference type="GO" id="GO:0016787">
    <property type="term" value="F:hydrolase activity"/>
    <property type="evidence" value="ECO:0007669"/>
    <property type="project" value="UniProtKB-KW"/>
</dbReference>
<dbReference type="InterPro" id="IPR035451">
    <property type="entry name" value="Ada-like_dom_sf"/>
</dbReference>
<dbReference type="AlphaFoldDB" id="A0A3N5BQH2"/>
<dbReference type="EMBL" id="RKRE01000001">
    <property type="protein sequence ID" value="RPF49842.1"/>
    <property type="molecule type" value="Genomic_DNA"/>
</dbReference>
<reference evidence="5 6" key="1">
    <citation type="submission" date="2018-11" db="EMBL/GenBank/DDBJ databases">
        <title>Genomic Encyclopedia of Type Strains, Phase IV (KMG-IV): sequencing the most valuable type-strain genomes for metagenomic binning, comparative biology and taxonomic classification.</title>
        <authorList>
            <person name="Goeker M."/>
        </authorList>
    </citation>
    <scope>NUCLEOTIDE SEQUENCE [LARGE SCALE GENOMIC DNA]</scope>
    <source>
        <strain evidence="5 6">DSM 102936</strain>
    </source>
</reference>